<dbReference type="SMART" id="SM00450">
    <property type="entry name" value="RHOD"/>
    <property type="match status" value="1"/>
</dbReference>
<protein>
    <recommendedName>
        <fullName evidence="4">Rhodanese domain-containing protein</fullName>
    </recommendedName>
</protein>
<dbReference type="SUPFAM" id="SSF52821">
    <property type="entry name" value="Rhodanese/Cell cycle control phosphatase"/>
    <property type="match status" value="2"/>
</dbReference>
<dbReference type="AlphaFoldDB" id="A0A9P6T4T0"/>
<keyword evidence="1" id="KW-0808">Transferase</keyword>
<dbReference type="GO" id="GO:0004792">
    <property type="term" value="F:thiosulfate-cyanide sulfurtransferase activity"/>
    <property type="evidence" value="ECO:0007669"/>
    <property type="project" value="TreeGrafter"/>
</dbReference>
<feature type="domain" description="Rhodanese" evidence="4">
    <location>
        <begin position="63"/>
        <end position="192"/>
    </location>
</feature>
<dbReference type="PANTHER" id="PTHR11364">
    <property type="entry name" value="THIOSULFATE SULFERTANSFERASE"/>
    <property type="match status" value="1"/>
</dbReference>
<dbReference type="Pfam" id="PF00581">
    <property type="entry name" value="Rhodanese"/>
    <property type="match status" value="1"/>
</dbReference>
<evidence type="ECO:0000313" key="6">
    <source>
        <dbReference type="Proteomes" id="UP000886653"/>
    </source>
</evidence>
<accession>A0A9P6T4T0</accession>
<sequence>SFGHPSIVVLDGGLPRWIAEGFPTENGPPGVVERSDYQLVRSAEEHDGTETVASYADIIANVTDPRFEILDARPGPRFEGAASEPRPGLPSGHIPGSLSLPFTKLLTPGTEGYRTFLRPEQLEDVFVATFGSADRWEAVKRGEKGLVASCGSGMTACIIWLAVQLCAKVPVQVKIYDESWTGYAGRGESPIAVCPK</sequence>
<feature type="region of interest" description="Disordered" evidence="3">
    <location>
        <begin position="74"/>
        <end position="94"/>
    </location>
</feature>
<dbReference type="OrthoDB" id="270167at2759"/>
<dbReference type="Proteomes" id="UP000886653">
    <property type="component" value="Unassembled WGS sequence"/>
</dbReference>
<feature type="domain" description="Rhodanese" evidence="4">
    <location>
        <begin position="1"/>
        <end position="26"/>
    </location>
</feature>
<dbReference type="GO" id="GO:0005739">
    <property type="term" value="C:mitochondrion"/>
    <property type="evidence" value="ECO:0007669"/>
    <property type="project" value="TreeGrafter"/>
</dbReference>
<gene>
    <name evidence="5" type="ORF">CROQUDRAFT_102503</name>
</gene>
<dbReference type="Gene3D" id="3.40.250.10">
    <property type="entry name" value="Rhodanese-like domain"/>
    <property type="match status" value="2"/>
</dbReference>
<evidence type="ECO:0000256" key="1">
    <source>
        <dbReference type="ARBA" id="ARBA00022679"/>
    </source>
</evidence>
<keyword evidence="2" id="KW-0677">Repeat</keyword>
<dbReference type="InterPro" id="IPR036873">
    <property type="entry name" value="Rhodanese-like_dom_sf"/>
</dbReference>
<dbReference type="InterPro" id="IPR045078">
    <property type="entry name" value="TST/MPST-like"/>
</dbReference>
<organism evidence="5 6">
    <name type="scientific">Cronartium quercuum f. sp. fusiforme G11</name>
    <dbReference type="NCBI Taxonomy" id="708437"/>
    <lineage>
        <taxon>Eukaryota</taxon>
        <taxon>Fungi</taxon>
        <taxon>Dikarya</taxon>
        <taxon>Basidiomycota</taxon>
        <taxon>Pucciniomycotina</taxon>
        <taxon>Pucciniomycetes</taxon>
        <taxon>Pucciniales</taxon>
        <taxon>Coleosporiaceae</taxon>
        <taxon>Cronartium</taxon>
    </lineage>
</organism>
<evidence type="ECO:0000259" key="4">
    <source>
        <dbReference type="PROSITE" id="PS50206"/>
    </source>
</evidence>
<keyword evidence="6" id="KW-1185">Reference proteome</keyword>
<feature type="non-terminal residue" evidence="5">
    <location>
        <position position="1"/>
    </location>
</feature>
<dbReference type="EMBL" id="MU168097">
    <property type="protein sequence ID" value="KAG0138952.1"/>
    <property type="molecule type" value="Genomic_DNA"/>
</dbReference>
<evidence type="ECO:0000256" key="2">
    <source>
        <dbReference type="ARBA" id="ARBA00022737"/>
    </source>
</evidence>
<comment type="caution">
    <text evidence="5">The sequence shown here is derived from an EMBL/GenBank/DDBJ whole genome shotgun (WGS) entry which is preliminary data.</text>
</comment>
<reference evidence="5" key="1">
    <citation type="submission" date="2013-11" db="EMBL/GenBank/DDBJ databases">
        <title>Genome sequence of the fusiform rust pathogen reveals effectors for host alternation and coevolution with pine.</title>
        <authorList>
            <consortium name="DOE Joint Genome Institute"/>
            <person name="Smith K."/>
            <person name="Pendleton A."/>
            <person name="Kubisiak T."/>
            <person name="Anderson C."/>
            <person name="Salamov A."/>
            <person name="Aerts A."/>
            <person name="Riley R."/>
            <person name="Clum A."/>
            <person name="Lindquist E."/>
            <person name="Ence D."/>
            <person name="Campbell M."/>
            <person name="Kronenberg Z."/>
            <person name="Feau N."/>
            <person name="Dhillon B."/>
            <person name="Hamelin R."/>
            <person name="Burleigh J."/>
            <person name="Smith J."/>
            <person name="Yandell M."/>
            <person name="Nelson C."/>
            <person name="Grigoriev I."/>
            <person name="Davis J."/>
        </authorList>
    </citation>
    <scope>NUCLEOTIDE SEQUENCE</scope>
    <source>
        <strain evidence="5">G11</strain>
    </source>
</reference>
<dbReference type="CDD" id="cd01449">
    <property type="entry name" value="TST_Repeat_2"/>
    <property type="match status" value="1"/>
</dbReference>
<dbReference type="InterPro" id="IPR001763">
    <property type="entry name" value="Rhodanese-like_dom"/>
</dbReference>
<evidence type="ECO:0000256" key="3">
    <source>
        <dbReference type="SAM" id="MobiDB-lite"/>
    </source>
</evidence>
<dbReference type="PANTHER" id="PTHR11364:SF27">
    <property type="entry name" value="SULFURTRANSFERASE"/>
    <property type="match status" value="1"/>
</dbReference>
<name>A0A9P6T4T0_9BASI</name>
<proteinExistence type="predicted"/>
<dbReference type="PROSITE" id="PS50206">
    <property type="entry name" value="RHODANESE_3"/>
    <property type="match status" value="2"/>
</dbReference>
<evidence type="ECO:0000313" key="5">
    <source>
        <dbReference type="EMBL" id="KAG0138952.1"/>
    </source>
</evidence>